<dbReference type="Proteomes" id="UP000295313">
    <property type="component" value="Unassembled WGS sequence"/>
</dbReference>
<proteinExistence type="predicted"/>
<dbReference type="OrthoDB" id="1262402at2"/>
<comment type="caution">
    <text evidence="1">The sequence shown here is derived from an EMBL/GenBank/DDBJ whole genome shotgun (WGS) entry which is preliminary data.</text>
</comment>
<protein>
    <submittedName>
        <fullName evidence="1">Uncharacterized protein</fullName>
    </submittedName>
</protein>
<accession>A0A4R8IE46</accession>
<dbReference type="RefSeq" id="WP_133944038.1">
    <property type="nucleotide sequence ID" value="NZ_SOEO01000002.1"/>
</dbReference>
<reference evidence="1 2" key="1">
    <citation type="submission" date="2019-03" db="EMBL/GenBank/DDBJ databases">
        <title>Genomic Encyclopedia of Type Strains, Phase III (KMG-III): the genomes of soil and plant-associated and newly described type strains.</title>
        <authorList>
            <person name="Whitman W."/>
        </authorList>
    </citation>
    <scope>NUCLEOTIDE SEQUENCE [LARGE SCALE GENOMIC DNA]</scope>
    <source>
        <strain evidence="1 2">CGMCC 1.12802</strain>
    </source>
</reference>
<dbReference type="AlphaFoldDB" id="A0A4R8IE46"/>
<keyword evidence="2" id="KW-1185">Reference proteome</keyword>
<dbReference type="EMBL" id="SOEO01000002">
    <property type="protein sequence ID" value="TDX83988.1"/>
    <property type="molecule type" value="Genomic_DNA"/>
</dbReference>
<evidence type="ECO:0000313" key="2">
    <source>
        <dbReference type="Proteomes" id="UP000295313"/>
    </source>
</evidence>
<organism evidence="1 2">
    <name type="scientific">Epilithonimonas xixisoli</name>
    <dbReference type="NCBI Taxonomy" id="1476462"/>
    <lineage>
        <taxon>Bacteria</taxon>
        <taxon>Pseudomonadati</taxon>
        <taxon>Bacteroidota</taxon>
        <taxon>Flavobacteriia</taxon>
        <taxon>Flavobacteriales</taxon>
        <taxon>Weeksellaceae</taxon>
        <taxon>Chryseobacterium group</taxon>
        <taxon>Epilithonimonas</taxon>
    </lineage>
</organism>
<gene>
    <name evidence="1" type="ORF">B0I22_1576</name>
</gene>
<sequence>MGVKNRLFSQDVETMLWKICNKSTELKAMISGKIYKEGFRPTNSKKEDVCISTISLTQDNPQVGLFNINIYTKALKQKIEGADEYVPDSVKLSEIADTVRNLIENELISGDFKDCSFNIVGQKTIENQDSTNKEYYQNIRLQFFIPQNQ</sequence>
<name>A0A4R8IE46_9FLAO</name>
<evidence type="ECO:0000313" key="1">
    <source>
        <dbReference type="EMBL" id="TDX83988.1"/>
    </source>
</evidence>